<evidence type="ECO:0000256" key="3">
    <source>
        <dbReference type="ARBA" id="ARBA00022833"/>
    </source>
</evidence>
<dbReference type="OrthoDB" id="8062037at2759"/>
<keyword evidence="2 4" id="KW-0863">Zinc-finger</keyword>
<dbReference type="EMBL" id="KB707155">
    <property type="protein sequence ID" value="EMR63833.1"/>
    <property type="molecule type" value="Genomic_DNA"/>
</dbReference>
<evidence type="ECO:0000256" key="2">
    <source>
        <dbReference type="ARBA" id="ARBA00022771"/>
    </source>
</evidence>
<sequence>MKQYESNLPKGGDTECIICFNDENSQEMLPLPCGHRFHPKCIQRWFRTQSYSALASCPMCLLYRCGHAVKVDKIRIDELWNPDELRYDCSVAPSRSVDALVAAAKDKKKKRITTTPMTTTVTATENHGIRATDMAGSLPLGWIIAWALDGTEVVAEPPQAEGEPPVVMLDSVQWREHLVRQLKGLRKFARTKMAGVKLKKFWASLANLEEALAALRRCEAEAAKPSASATSRMRTWKAQVRWRGTFERAQRDLEYFLSMDEVIEAGRKVYSTIDENSFNAIYLPWLWQYRRRRLGLAYDHLPQGRSFFGLWPDHIKMWADRWK</sequence>
<accession>M7SHS7</accession>
<dbReference type="eggNOG" id="KOG0800">
    <property type="taxonomic scope" value="Eukaryota"/>
</dbReference>
<dbReference type="STRING" id="1287681.M7SHS7"/>
<dbReference type="PANTHER" id="PTHR45798:SF97">
    <property type="entry name" value="ALCOHOL-SENSITIVE RING FINGER PROTEIN 1"/>
    <property type="match status" value="1"/>
</dbReference>
<dbReference type="PANTHER" id="PTHR45798">
    <property type="entry name" value="RING-H2 FINGER PROTEIN ATL61-RELATED-RELATED"/>
    <property type="match status" value="1"/>
</dbReference>
<evidence type="ECO:0000313" key="7">
    <source>
        <dbReference type="Proteomes" id="UP000012174"/>
    </source>
</evidence>
<keyword evidence="7" id="KW-1185">Reference proteome</keyword>
<dbReference type="Gene3D" id="3.30.40.10">
    <property type="entry name" value="Zinc/RING finger domain, C3HC4 (zinc finger)"/>
    <property type="match status" value="1"/>
</dbReference>
<dbReference type="CDD" id="cd16448">
    <property type="entry name" value="RING-H2"/>
    <property type="match status" value="1"/>
</dbReference>
<reference evidence="7" key="1">
    <citation type="journal article" date="2013" name="Genome Announc.">
        <title>Draft genome sequence of the grapevine dieback fungus Eutypa lata UCR-EL1.</title>
        <authorList>
            <person name="Blanco-Ulate B."/>
            <person name="Rolshausen P.E."/>
            <person name="Cantu D."/>
        </authorList>
    </citation>
    <scope>NUCLEOTIDE SEQUENCE [LARGE SCALE GENOMIC DNA]</scope>
    <source>
        <strain evidence="7">UCR-EL1</strain>
    </source>
</reference>
<dbReference type="InterPro" id="IPR001841">
    <property type="entry name" value="Znf_RING"/>
</dbReference>
<dbReference type="Proteomes" id="UP000012174">
    <property type="component" value="Unassembled WGS sequence"/>
</dbReference>
<dbReference type="InterPro" id="IPR013083">
    <property type="entry name" value="Znf_RING/FYVE/PHD"/>
</dbReference>
<dbReference type="Pfam" id="PF13639">
    <property type="entry name" value="zf-RING_2"/>
    <property type="match status" value="1"/>
</dbReference>
<evidence type="ECO:0000313" key="6">
    <source>
        <dbReference type="EMBL" id="EMR63833.1"/>
    </source>
</evidence>
<dbReference type="InterPro" id="IPR011016">
    <property type="entry name" value="Znf_RING-CH"/>
</dbReference>
<dbReference type="SMART" id="SM00744">
    <property type="entry name" value="RINGv"/>
    <property type="match status" value="1"/>
</dbReference>
<protein>
    <submittedName>
        <fullName evidence="6">Putative isoform b protein</fullName>
    </submittedName>
</protein>
<proteinExistence type="predicted"/>
<dbReference type="AlphaFoldDB" id="M7SHS7"/>
<name>M7SHS7_EUTLA</name>
<dbReference type="GO" id="GO:0008270">
    <property type="term" value="F:zinc ion binding"/>
    <property type="evidence" value="ECO:0007669"/>
    <property type="project" value="UniProtKB-KW"/>
</dbReference>
<evidence type="ECO:0000259" key="5">
    <source>
        <dbReference type="PROSITE" id="PS50089"/>
    </source>
</evidence>
<evidence type="ECO:0000256" key="4">
    <source>
        <dbReference type="PROSITE-ProRule" id="PRU00175"/>
    </source>
</evidence>
<organism evidence="6 7">
    <name type="scientific">Eutypa lata (strain UCR-EL1)</name>
    <name type="common">Grapevine dieback disease fungus</name>
    <name type="synonym">Eutypa armeniacae</name>
    <dbReference type="NCBI Taxonomy" id="1287681"/>
    <lineage>
        <taxon>Eukaryota</taxon>
        <taxon>Fungi</taxon>
        <taxon>Dikarya</taxon>
        <taxon>Ascomycota</taxon>
        <taxon>Pezizomycotina</taxon>
        <taxon>Sordariomycetes</taxon>
        <taxon>Xylariomycetidae</taxon>
        <taxon>Xylariales</taxon>
        <taxon>Diatrypaceae</taxon>
        <taxon>Eutypa</taxon>
    </lineage>
</organism>
<dbReference type="SMART" id="SM00184">
    <property type="entry name" value="RING"/>
    <property type="match status" value="1"/>
</dbReference>
<keyword evidence="3" id="KW-0862">Zinc</keyword>
<gene>
    <name evidence="6" type="ORF">UCREL1_9215</name>
</gene>
<dbReference type="HOGENOM" id="CLU_860609_0_0_1"/>
<dbReference type="InterPro" id="IPR052788">
    <property type="entry name" value="RING-type_E3_ligase_ATL"/>
</dbReference>
<dbReference type="SUPFAM" id="SSF57850">
    <property type="entry name" value="RING/U-box"/>
    <property type="match status" value="1"/>
</dbReference>
<dbReference type="PROSITE" id="PS50089">
    <property type="entry name" value="ZF_RING_2"/>
    <property type="match status" value="1"/>
</dbReference>
<dbReference type="KEGG" id="ela:UCREL1_9215"/>
<feature type="domain" description="RING-type" evidence="5">
    <location>
        <begin position="16"/>
        <end position="60"/>
    </location>
</feature>
<evidence type="ECO:0000256" key="1">
    <source>
        <dbReference type="ARBA" id="ARBA00022723"/>
    </source>
</evidence>
<keyword evidence="1" id="KW-0479">Metal-binding</keyword>